<evidence type="ECO:0000259" key="8">
    <source>
        <dbReference type="SMART" id="SM00078"/>
    </source>
</evidence>
<proteinExistence type="inferred from homology"/>
<reference evidence="9" key="1">
    <citation type="journal article" date="2014" name="BMC Genomics">
        <title>Characterizing the developmental transcriptome of the oriental fruit fly, Bactrocera dorsalis (Diptera: Tephritidae) through comparative genomic analysis with Drosophila melanogaster utilizing modENCODE datasets.</title>
        <authorList>
            <person name="Geib S.M."/>
            <person name="Calla B."/>
            <person name="Hall B."/>
            <person name="Hou S."/>
            <person name="Manoukis N.C."/>
        </authorList>
    </citation>
    <scope>NUCLEOTIDE SEQUENCE</scope>
    <source>
        <strain evidence="9">Punador</strain>
    </source>
</reference>
<dbReference type="PANTHER" id="PTHR13647">
    <property type="entry name" value="INSULIN-LIKE PEPTIDE 2-RELATED"/>
    <property type="match status" value="1"/>
</dbReference>
<dbReference type="Gene3D" id="1.10.100.10">
    <property type="entry name" value="Insulin-like"/>
    <property type="match status" value="1"/>
</dbReference>
<feature type="chain" id="PRO_5044537838" evidence="7">
    <location>
        <begin position="25"/>
        <end position="117"/>
    </location>
</feature>
<dbReference type="PRINTS" id="PR00276">
    <property type="entry name" value="INSULINFAMLY"/>
</dbReference>
<dbReference type="SMART" id="SM00078">
    <property type="entry name" value="IlGF"/>
    <property type="match status" value="1"/>
</dbReference>
<comment type="similarity">
    <text evidence="1 6">Belongs to the insulin family.</text>
</comment>
<name>A0A034WVM3_BACDO</name>
<keyword evidence="3" id="KW-0165">Cleavage on pair of basic residues</keyword>
<comment type="subcellular location">
    <subcellularLocation>
        <location evidence="6">Secreted</location>
    </subcellularLocation>
</comment>
<organism evidence="9">
    <name type="scientific">Bactrocera dorsalis</name>
    <name type="common">Oriental fruit fly</name>
    <name type="synonym">Dacus dorsalis</name>
    <dbReference type="NCBI Taxonomy" id="27457"/>
    <lineage>
        <taxon>Eukaryota</taxon>
        <taxon>Metazoa</taxon>
        <taxon>Ecdysozoa</taxon>
        <taxon>Arthropoda</taxon>
        <taxon>Hexapoda</taxon>
        <taxon>Insecta</taxon>
        <taxon>Pterygota</taxon>
        <taxon>Neoptera</taxon>
        <taxon>Endopterygota</taxon>
        <taxon>Diptera</taxon>
        <taxon>Brachycera</taxon>
        <taxon>Muscomorpha</taxon>
        <taxon>Tephritoidea</taxon>
        <taxon>Tephritidae</taxon>
        <taxon>Bactrocera</taxon>
        <taxon>Bactrocera</taxon>
    </lineage>
</organism>
<keyword evidence="6" id="KW-0964">Secreted</keyword>
<accession>A0A034WVM3</accession>
<keyword evidence="5" id="KW-1015">Disulfide bond</keyword>
<dbReference type="EMBL" id="GAKP01000550">
    <property type="protein sequence ID" value="JAC58402.1"/>
    <property type="molecule type" value="Transcribed_RNA"/>
</dbReference>
<evidence type="ECO:0000256" key="1">
    <source>
        <dbReference type="ARBA" id="ARBA00009034"/>
    </source>
</evidence>
<dbReference type="GO" id="GO:0005179">
    <property type="term" value="F:hormone activity"/>
    <property type="evidence" value="ECO:0007669"/>
    <property type="project" value="InterPro"/>
</dbReference>
<evidence type="ECO:0000256" key="2">
    <source>
        <dbReference type="ARBA" id="ARBA00011207"/>
    </source>
</evidence>
<dbReference type="PANTHER" id="PTHR13647:SF4">
    <property type="entry name" value="INSULIN-LIKE PEPTIDE 1-RELATED"/>
    <property type="match status" value="1"/>
</dbReference>
<dbReference type="PROSITE" id="PS00262">
    <property type="entry name" value="INSULIN"/>
    <property type="match status" value="1"/>
</dbReference>
<dbReference type="RefSeq" id="XP_011210854.2">
    <property type="nucleotide sequence ID" value="XM_011212552.4"/>
</dbReference>
<keyword evidence="4 7" id="KW-0732">Signal</keyword>
<dbReference type="InterPro" id="IPR016179">
    <property type="entry name" value="Insulin-like"/>
</dbReference>
<evidence type="ECO:0000256" key="4">
    <source>
        <dbReference type="ARBA" id="ARBA00022729"/>
    </source>
</evidence>
<dbReference type="InterPro" id="IPR036438">
    <property type="entry name" value="Insulin-like_sf"/>
</dbReference>
<dbReference type="SUPFAM" id="SSF56994">
    <property type="entry name" value="Insulin-like"/>
    <property type="match status" value="1"/>
</dbReference>
<dbReference type="AlphaFoldDB" id="A0A034WVM3"/>
<sequence>MVSSSLKICAFLTVFIVSLQHISAEQAVCGPAIDAALSLMCENGFNTKFKKSLEWDDLGNTEPEALSPFGLMNFPFLAKIHGGQVDTVAKTRRRRDGVYDECCRKACSYNELLSYCK</sequence>
<dbReference type="KEGG" id="bdr:105231318"/>
<feature type="signal peptide" evidence="7">
    <location>
        <begin position="1"/>
        <end position="24"/>
    </location>
</feature>
<evidence type="ECO:0000256" key="5">
    <source>
        <dbReference type="ARBA" id="ARBA00023157"/>
    </source>
</evidence>
<feature type="domain" description="Insulin-like" evidence="8">
    <location>
        <begin position="26"/>
        <end position="116"/>
    </location>
</feature>
<dbReference type="OrthoDB" id="10019596at2759"/>
<comment type="subunit">
    <text evidence="2">Heterodimer of a B chain and an A chain linked by two disulfide bonds.</text>
</comment>
<dbReference type="InterPro" id="IPR022352">
    <property type="entry name" value="Ins/IGF/rlx"/>
</dbReference>
<evidence type="ECO:0000256" key="6">
    <source>
        <dbReference type="RuleBase" id="RU000406"/>
    </source>
</evidence>
<dbReference type="GO" id="GO:0005576">
    <property type="term" value="C:extracellular region"/>
    <property type="evidence" value="ECO:0007669"/>
    <property type="project" value="UniProtKB-SubCell"/>
</dbReference>
<protein>
    <submittedName>
        <fullName evidence="9">LIRP</fullName>
    </submittedName>
</protein>
<dbReference type="Pfam" id="PF00049">
    <property type="entry name" value="Insulin"/>
    <property type="match status" value="1"/>
</dbReference>
<dbReference type="CDD" id="cd04366">
    <property type="entry name" value="IlGF_insulin_bombyxin_like"/>
    <property type="match status" value="1"/>
</dbReference>
<evidence type="ECO:0000313" key="9">
    <source>
        <dbReference type="EMBL" id="JAC58402.1"/>
    </source>
</evidence>
<evidence type="ECO:0000256" key="7">
    <source>
        <dbReference type="SAM" id="SignalP"/>
    </source>
</evidence>
<evidence type="ECO:0000256" key="3">
    <source>
        <dbReference type="ARBA" id="ARBA00022685"/>
    </source>
</evidence>
<dbReference type="InterPro" id="IPR022353">
    <property type="entry name" value="Insulin_CS"/>
</dbReference>
<gene>
    <name evidence="9" type="primary">LIRP</name>
</gene>